<gene>
    <name evidence="1" type="ORF">ERS852406_02191</name>
    <name evidence="2" type="ORF">JTJ23_02190</name>
</gene>
<dbReference type="Proteomes" id="UP000737612">
    <property type="component" value="Unassembled WGS sequence"/>
</dbReference>
<name>A0A174FSF5_9FIRM</name>
<proteinExistence type="predicted"/>
<sequence length="188" mass="22711">MAIKFEELRKYVARNVRLSICFEDGYYHDYLMMSDIPEQKYAGFYIYGVGMVDVEFYRDVYTALPEPEGECWCSKDDTMNPAMELMISEEPRDIKRSVEQKLLFRDLKPYLQIGRHFSIVNRNDWSSEYYEYRSEIPEKYDDMYVYGIGMEECPHVEKMWMDVQYETVHRKQMVIVLSNQPREDLRTE</sequence>
<accession>A0A174FSF5</accession>
<evidence type="ECO:0000313" key="1">
    <source>
        <dbReference type="EMBL" id="CUO53153.1"/>
    </source>
</evidence>
<dbReference type="GeneID" id="79855749"/>
<dbReference type="EMBL" id="CYYV01000010">
    <property type="protein sequence ID" value="CUO53153.1"/>
    <property type="molecule type" value="Genomic_DNA"/>
</dbReference>
<reference evidence="1 3" key="1">
    <citation type="submission" date="2015-09" db="EMBL/GenBank/DDBJ databases">
        <authorList>
            <consortium name="Pathogen Informatics"/>
        </authorList>
    </citation>
    <scope>NUCLEOTIDE SEQUENCE [LARGE SCALE GENOMIC DNA]</scope>
    <source>
        <strain evidence="1 3">2789STDY5608849</strain>
    </source>
</reference>
<reference evidence="2" key="2">
    <citation type="submission" date="2021-02" db="EMBL/GenBank/DDBJ databases">
        <title>Metagenome-assembled genomes from human diarrheal sample B26.</title>
        <authorList>
            <person name="Ateba T.P."/>
            <person name="Alayande K.A."/>
            <person name="Mwanza M."/>
        </authorList>
    </citation>
    <scope>NUCLEOTIDE SEQUENCE</scope>
    <source>
        <strain evidence="2">06WH</strain>
    </source>
</reference>
<evidence type="ECO:0000313" key="2">
    <source>
        <dbReference type="EMBL" id="MBN2952414.1"/>
    </source>
</evidence>
<dbReference type="Proteomes" id="UP000095706">
    <property type="component" value="Unassembled WGS sequence"/>
</dbReference>
<dbReference type="AlphaFoldDB" id="A0A174FSF5"/>
<evidence type="ECO:0000313" key="3">
    <source>
        <dbReference type="Proteomes" id="UP000095706"/>
    </source>
</evidence>
<dbReference type="EMBL" id="JAFHBD010000006">
    <property type="protein sequence ID" value="MBN2952414.1"/>
    <property type="molecule type" value="Genomic_DNA"/>
</dbReference>
<protein>
    <submittedName>
        <fullName evidence="1">Uncharacterized protein</fullName>
    </submittedName>
</protein>
<organism evidence="1 3">
    <name type="scientific">Fusicatenibacter saccharivorans</name>
    <dbReference type="NCBI Taxonomy" id="1150298"/>
    <lineage>
        <taxon>Bacteria</taxon>
        <taxon>Bacillati</taxon>
        <taxon>Bacillota</taxon>
        <taxon>Clostridia</taxon>
        <taxon>Lachnospirales</taxon>
        <taxon>Lachnospiraceae</taxon>
        <taxon>Fusicatenibacter</taxon>
    </lineage>
</organism>
<dbReference type="RefSeq" id="WP_055228063.1">
    <property type="nucleotide sequence ID" value="NZ_CAXSRP010000007.1"/>
</dbReference>